<name>A0ABR9ZI99_9CORY</name>
<protein>
    <submittedName>
        <fullName evidence="2">Uncharacterized protein</fullName>
    </submittedName>
</protein>
<accession>A0ABR9ZI99</accession>
<feature type="compositionally biased region" description="Basic residues" evidence="1">
    <location>
        <begin position="8"/>
        <end position="17"/>
    </location>
</feature>
<reference evidence="2 3" key="1">
    <citation type="submission" date="2020-10" db="EMBL/GenBank/DDBJ databases">
        <title>Novel species in genus Corynebacterium.</title>
        <authorList>
            <person name="Zhang G."/>
        </authorList>
    </citation>
    <scope>NUCLEOTIDE SEQUENCE [LARGE SCALE GENOMIC DNA]</scope>
    <source>
        <strain evidence="2 3">DSM 45110</strain>
    </source>
</reference>
<evidence type="ECO:0000256" key="1">
    <source>
        <dbReference type="SAM" id="MobiDB-lite"/>
    </source>
</evidence>
<sequence length="67" mass="7582">MGEGVSSSRRHPGRVPRRTFGSLGAANEDAKLSSFPVEPEDKNIPESADEEGRNRDDFWEEQRPPHY</sequence>
<dbReference type="RefSeq" id="WP_194555940.1">
    <property type="nucleotide sequence ID" value="NZ_JADKMY010000001.1"/>
</dbReference>
<evidence type="ECO:0000313" key="3">
    <source>
        <dbReference type="Proteomes" id="UP000635902"/>
    </source>
</evidence>
<gene>
    <name evidence="2" type="ORF">IRY30_03225</name>
</gene>
<dbReference type="Proteomes" id="UP000635902">
    <property type="component" value="Unassembled WGS sequence"/>
</dbReference>
<feature type="region of interest" description="Disordered" evidence="1">
    <location>
        <begin position="1"/>
        <end position="67"/>
    </location>
</feature>
<comment type="caution">
    <text evidence="2">The sequence shown here is derived from an EMBL/GenBank/DDBJ whole genome shotgun (WGS) entry which is preliminary data.</text>
</comment>
<dbReference type="EMBL" id="JADKMY010000001">
    <property type="protein sequence ID" value="MBF4553095.1"/>
    <property type="molecule type" value="Genomic_DNA"/>
</dbReference>
<keyword evidence="3" id="KW-1185">Reference proteome</keyword>
<proteinExistence type="predicted"/>
<evidence type="ECO:0000313" key="2">
    <source>
        <dbReference type="EMBL" id="MBF4553095.1"/>
    </source>
</evidence>
<organism evidence="2 3">
    <name type="scientific">Corynebacterium suicordis DSM 45110</name>
    <dbReference type="NCBI Taxonomy" id="1121369"/>
    <lineage>
        <taxon>Bacteria</taxon>
        <taxon>Bacillati</taxon>
        <taxon>Actinomycetota</taxon>
        <taxon>Actinomycetes</taxon>
        <taxon>Mycobacteriales</taxon>
        <taxon>Corynebacteriaceae</taxon>
        <taxon>Corynebacterium</taxon>
    </lineage>
</organism>
<feature type="compositionally biased region" description="Basic and acidic residues" evidence="1">
    <location>
        <begin position="39"/>
        <end position="67"/>
    </location>
</feature>